<accession>A0A182JIU3</accession>
<evidence type="ECO:0000313" key="2">
    <source>
        <dbReference type="EnsemblMetazoa" id="AATE018873-PA.1"/>
    </source>
</evidence>
<sequence length="331" mass="35878">MASALALVNGWYVEDEDEDASRRTGSCRSPPYFLRCRPHSAPGRTGSGSRTRGGGDVQLRQPLRGDGGDARDDGGRHGDDGGGSSGMQRQRQRRQPQRRWRLPWRPSMPSSSNPQTAEATWCCWALIREAFFSCVRAEVTLQLVGTREPLSAEQPLALEWPLAGVPPEVRLQVARLPVDLLAAGDVANVLPLTLLVRAHHRRQPRQLVDAVRTGAAGATALRLRLMRVLLQLQTDAAVLDAAATTAAAAVVTSGLAVFEPLPPPRPTPVPHLVPTTTPRPFSGKPLARAVRKGALARRIIVIRSLIASRCILNAAREQASLLTRRMLPHVG</sequence>
<dbReference type="AlphaFoldDB" id="A0A182JIU3"/>
<reference evidence="2" key="1">
    <citation type="submission" date="2022-08" db="UniProtKB">
        <authorList>
            <consortium name="EnsemblMetazoa"/>
        </authorList>
    </citation>
    <scope>IDENTIFICATION</scope>
    <source>
        <strain evidence="2">EBRO</strain>
    </source>
</reference>
<dbReference type="EnsemblMetazoa" id="AATE018873-RA">
    <property type="protein sequence ID" value="AATE018873-PA.1"/>
    <property type="gene ID" value="AATE018873"/>
</dbReference>
<name>A0A182JIU3_ANOAO</name>
<protein>
    <submittedName>
        <fullName evidence="2">Uncharacterized protein</fullName>
    </submittedName>
</protein>
<feature type="compositionally biased region" description="Basic residues" evidence="1">
    <location>
        <begin position="90"/>
        <end position="102"/>
    </location>
</feature>
<evidence type="ECO:0000256" key="1">
    <source>
        <dbReference type="SAM" id="MobiDB-lite"/>
    </source>
</evidence>
<feature type="region of interest" description="Disordered" evidence="1">
    <location>
        <begin position="15"/>
        <end position="115"/>
    </location>
</feature>
<dbReference type="EMBL" id="AXCP01007604">
    <property type="status" value="NOT_ANNOTATED_CDS"/>
    <property type="molecule type" value="Genomic_DNA"/>
</dbReference>
<feature type="compositionally biased region" description="Basic and acidic residues" evidence="1">
    <location>
        <begin position="66"/>
        <end position="80"/>
    </location>
</feature>
<proteinExistence type="predicted"/>
<organism evidence="2">
    <name type="scientific">Anopheles atroparvus</name>
    <name type="common">European mosquito</name>
    <dbReference type="NCBI Taxonomy" id="41427"/>
    <lineage>
        <taxon>Eukaryota</taxon>
        <taxon>Metazoa</taxon>
        <taxon>Ecdysozoa</taxon>
        <taxon>Arthropoda</taxon>
        <taxon>Hexapoda</taxon>
        <taxon>Insecta</taxon>
        <taxon>Pterygota</taxon>
        <taxon>Neoptera</taxon>
        <taxon>Endopterygota</taxon>
        <taxon>Diptera</taxon>
        <taxon>Nematocera</taxon>
        <taxon>Culicoidea</taxon>
        <taxon>Culicidae</taxon>
        <taxon>Anophelinae</taxon>
        <taxon>Anopheles</taxon>
    </lineage>
</organism>
<dbReference type="VEuPathDB" id="VectorBase:AATE018873"/>